<dbReference type="Proteomes" id="UP000824469">
    <property type="component" value="Unassembled WGS sequence"/>
</dbReference>
<evidence type="ECO:0000313" key="3">
    <source>
        <dbReference type="Proteomes" id="UP000824469"/>
    </source>
</evidence>
<sequence length="56" mass="6333">MLAGEPFMRSRRARGEVDPTFDLLQRHNFSVTPARFSTLSSADRSARSASPPRKNR</sequence>
<gene>
    <name evidence="2" type="ORF">KI387_006219</name>
</gene>
<feature type="non-terminal residue" evidence="2">
    <location>
        <position position="56"/>
    </location>
</feature>
<feature type="compositionally biased region" description="Low complexity" evidence="1">
    <location>
        <begin position="40"/>
        <end position="56"/>
    </location>
</feature>
<proteinExistence type="predicted"/>
<protein>
    <submittedName>
        <fullName evidence="2">Uncharacterized protein</fullName>
    </submittedName>
</protein>
<feature type="region of interest" description="Disordered" evidence="1">
    <location>
        <begin position="35"/>
        <end position="56"/>
    </location>
</feature>
<name>A0AA38GNP7_TAXCH</name>
<dbReference type="AlphaFoldDB" id="A0AA38GNP7"/>
<keyword evidence="3" id="KW-1185">Reference proteome</keyword>
<comment type="caution">
    <text evidence="2">The sequence shown here is derived from an EMBL/GenBank/DDBJ whole genome shotgun (WGS) entry which is preliminary data.</text>
</comment>
<evidence type="ECO:0000313" key="2">
    <source>
        <dbReference type="EMBL" id="KAH9326041.1"/>
    </source>
</evidence>
<reference evidence="2 3" key="1">
    <citation type="journal article" date="2021" name="Nat. Plants">
        <title>The Taxus genome provides insights into paclitaxel biosynthesis.</title>
        <authorList>
            <person name="Xiong X."/>
            <person name="Gou J."/>
            <person name="Liao Q."/>
            <person name="Li Y."/>
            <person name="Zhou Q."/>
            <person name="Bi G."/>
            <person name="Li C."/>
            <person name="Du R."/>
            <person name="Wang X."/>
            <person name="Sun T."/>
            <person name="Guo L."/>
            <person name="Liang H."/>
            <person name="Lu P."/>
            <person name="Wu Y."/>
            <person name="Zhang Z."/>
            <person name="Ro D.K."/>
            <person name="Shang Y."/>
            <person name="Huang S."/>
            <person name="Yan J."/>
        </authorList>
    </citation>
    <scope>NUCLEOTIDE SEQUENCE [LARGE SCALE GENOMIC DNA]</scope>
    <source>
        <strain evidence="2">Ta-2019</strain>
    </source>
</reference>
<accession>A0AA38GNP7</accession>
<organism evidence="2 3">
    <name type="scientific">Taxus chinensis</name>
    <name type="common">Chinese yew</name>
    <name type="synonym">Taxus wallichiana var. chinensis</name>
    <dbReference type="NCBI Taxonomy" id="29808"/>
    <lineage>
        <taxon>Eukaryota</taxon>
        <taxon>Viridiplantae</taxon>
        <taxon>Streptophyta</taxon>
        <taxon>Embryophyta</taxon>
        <taxon>Tracheophyta</taxon>
        <taxon>Spermatophyta</taxon>
        <taxon>Pinopsida</taxon>
        <taxon>Pinidae</taxon>
        <taxon>Conifers II</taxon>
        <taxon>Cupressales</taxon>
        <taxon>Taxaceae</taxon>
        <taxon>Taxus</taxon>
    </lineage>
</organism>
<dbReference type="EMBL" id="JAHRHJ020000002">
    <property type="protein sequence ID" value="KAH9326041.1"/>
    <property type="molecule type" value="Genomic_DNA"/>
</dbReference>
<evidence type="ECO:0000256" key="1">
    <source>
        <dbReference type="SAM" id="MobiDB-lite"/>
    </source>
</evidence>